<sequence length="112" mass="12567">MEEVYIPARKTMPKTQRSTTYKALMPVLCESKRYDQPHATQGQTIPCVVLSAIGIDRTIVCLCTWARYLHTRRSARFVIAWSQPRHGARGCSNAKQHDAVTGFETGKCNTPA</sequence>
<reference evidence="1 2" key="1">
    <citation type="submission" date="2014-04" db="EMBL/GenBank/DDBJ databases">
        <authorList>
            <consortium name="DOE Joint Genome Institute"/>
            <person name="Kuo A."/>
            <person name="Kohler A."/>
            <person name="Costa M.D."/>
            <person name="Nagy L.G."/>
            <person name="Floudas D."/>
            <person name="Copeland A."/>
            <person name="Barry K.W."/>
            <person name="Cichocki N."/>
            <person name="Veneault-Fourrey C."/>
            <person name="LaButti K."/>
            <person name="Lindquist E.A."/>
            <person name="Lipzen A."/>
            <person name="Lundell T."/>
            <person name="Morin E."/>
            <person name="Murat C."/>
            <person name="Sun H."/>
            <person name="Tunlid A."/>
            <person name="Henrissat B."/>
            <person name="Grigoriev I.V."/>
            <person name="Hibbett D.S."/>
            <person name="Martin F."/>
            <person name="Nordberg H.P."/>
            <person name="Cantor M.N."/>
            <person name="Hua S.X."/>
        </authorList>
    </citation>
    <scope>NUCLEOTIDE SEQUENCE [LARGE SCALE GENOMIC DNA]</scope>
    <source>
        <strain evidence="1 2">Marx 270</strain>
    </source>
</reference>
<name>A0A0C3NIL6_PISTI</name>
<organism evidence="1 2">
    <name type="scientific">Pisolithus tinctorius Marx 270</name>
    <dbReference type="NCBI Taxonomy" id="870435"/>
    <lineage>
        <taxon>Eukaryota</taxon>
        <taxon>Fungi</taxon>
        <taxon>Dikarya</taxon>
        <taxon>Basidiomycota</taxon>
        <taxon>Agaricomycotina</taxon>
        <taxon>Agaricomycetes</taxon>
        <taxon>Agaricomycetidae</taxon>
        <taxon>Boletales</taxon>
        <taxon>Sclerodermatineae</taxon>
        <taxon>Pisolithaceae</taxon>
        <taxon>Pisolithus</taxon>
    </lineage>
</organism>
<dbReference type="InParanoid" id="A0A0C3NIL6"/>
<accession>A0A0C3NIL6</accession>
<proteinExistence type="predicted"/>
<dbReference type="Proteomes" id="UP000054217">
    <property type="component" value="Unassembled WGS sequence"/>
</dbReference>
<dbReference type="EMBL" id="KN832065">
    <property type="protein sequence ID" value="KIN95530.1"/>
    <property type="molecule type" value="Genomic_DNA"/>
</dbReference>
<evidence type="ECO:0000313" key="1">
    <source>
        <dbReference type="EMBL" id="KIN95530.1"/>
    </source>
</evidence>
<keyword evidence="2" id="KW-1185">Reference proteome</keyword>
<dbReference type="HOGENOM" id="CLU_2146882_0_0_1"/>
<gene>
    <name evidence="1" type="ORF">M404DRAFT_313173</name>
</gene>
<dbReference type="AlphaFoldDB" id="A0A0C3NIL6"/>
<evidence type="ECO:0000313" key="2">
    <source>
        <dbReference type="Proteomes" id="UP000054217"/>
    </source>
</evidence>
<reference evidence="2" key="2">
    <citation type="submission" date="2015-01" db="EMBL/GenBank/DDBJ databases">
        <title>Evolutionary Origins and Diversification of the Mycorrhizal Mutualists.</title>
        <authorList>
            <consortium name="DOE Joint Genome Institute"/>
            <consortium name="Mycorrhizal Genomics Consortium"/>
            <person name="Kohler A."/>
            <person name="Kuo A."/>
            <person name="Nagy L.G."/>
            <person name="Floudas D."/>
            <person name="Copeland A."/>
            <person name="Barry K.W."/>
            <person name="Cichocki N."/>
            <person name="Veneault-Fourrey C."/>
            <person name="LaButti K."/>
            <person name="Lindquist E.A."/>
            <person name="Lipzen A."/>
            <person name="Lundell T."/>
            <person name="Morin E."/>
            <person name="Murat C."/>
            <person name="Riley R."/>
            <person name="Ohm R."/>
            <person name="Sun H."/>
            <person name="Tunlid A."/>
            <person name="Henrissat B."/>
            <person name="Grigoriev I.V."/>
            <person name="Hibbett D.S."/>
            <person name="Martin F."/>
        </authorList>
    </citation>
    <scope>NUCLEOTIDE SEQUENCE [LARGE SCALE GENOMIC DNA]</scope>
    <source>
        <strain evidence="2">Marx 270</strain>
    </source>
</reference>
<protein>
    <submittedName>
        <fullName evidence="1">Uncharacterized protein</fullName>
    </submittedName>
</protein>